<dbReference type="Proteomes" id="UP001157353">
    <property type="component" value="Unassembled WGS sequence"/>
</dbReference>
<protein>
    <recommendedName>
        <fullName evidence="3">Prevent-host-death protein</fullName>
    </recommendedName>
</protein>
<proteinExistence type="predicted"/>
<evidence type="ECO:0000313" key="2">
    <source>
        <dbReference type="Proteomes" id="UP001157353"/>
    </source>
</evidence>
<name>A0ABQ6DV39_9GAMM</name>
<dbReference type="EMBL" id="BSPQ01000001">
    <property type="protein sequence ID" value="GLS88961.1"/>
    <property type="molecule type" value="Genomic_DNA"/>
</dbReference>
<evidence type="ECO:0000313" key="1">
    <source>
        <dbReference type="EMBL" id="GLS88961.1"/>
    </source>
</evidence>
<evidence type="ECO:0008006" key="3">
    <source>
        <dbReference type="Google" id="ProtNLM"/>
    </source>
</evidence>
<organism evidence="1 2">
    <name type="scientific">Psychromonas marina</name>
    <dbReference type="NCBI Taxonomy" id="88364"/>
    <lineage>
        <taxon>Bacteria</taxon>
        <taxon>Pseudomonadati</taxon>
        <taxon>Pseudomonadota</taxon>
        <taxon>Gammaproteobacteria</taxon>
        <taxon>Alteromonadales</taxon>
        <taxon>Psychromonadaceae</taxon>
        <taxon>Psychromonas</taxon>
    </lineage>
</organism>
<gene>
    <name evidence="1" type="ORF">GCM10007916_00280</name>
</gene>
<sequence>MMKKDKLTSFSESSEEATLLLVLLNAAREDMKYGRVISSNSFKNRLEQRKSKIIEAK</sequence>
<comment type="caution">
    <text evidence="1">The sequence shown here is derived from an EMBL/GenBank/DDBJ whole genome shotgun (WGS) entry which is preliminary data.</text>
</comment>
<accession>A0ABQ6DV39</accession>
<reference evidence="2" key="1">
    <citation type="journal article" date="2019" name="Int. J. Syst. Evol. Microbiol.">
        <title>The Global Catalogue of Microorganisms (GCM) 10K type strain sequencing project: providing services to taxonomists for standard genome sequencing and annotation.</title>
        <authorList>
            <consortium name="The Broad Institute Genomics Platform"/>
            <consortium name="The Broad Institute Genome Sequencing Center for Infectious Disease"/>
            <person name="Wu L."/>
            <person name="Ma J."/>
        </authorList>
    </citation>
    <scope>NUCLEOTIDE SEQUENCE [LARGE SCALE GENOMIC DNA]</scope>
    <source>
        <strain evidence="2">NBRC 103166</strain>
    </source>
</reference>
<keyword evidence="2" id="KW-1185">Reference proteome</keyword>